<reference evidence="11 12" key="1">
    <citation type="journal article" date="2011" name="Science">
        <title>Drosophila microbiome modulates host developmental and metabolic homeostasis via insulin signaling.</title>
        <authorList>
            <person name="Shin S.C."/>
            <person name="Kim S.H."/>
            <person name="You H."/>
            <person name="Kim B."/>
            <person name="Kim A.C."/>
            <person name="Lee K.A."/>
            <person name="Yoon J.H."/>
            <person name="Ryu J.H."/>
            <person name="Lee W.J."/>
        </authorList>
    </citation>
    <scope>NUCLEOTIDE SEQUENCE [LARGE SCALE GENOMIC DNA]</scope>
    <source>
        <strain evidence="11 12">DM001</strain>
    </source>
</reference>
<evidence type="ECO:0000256" key="2">
    <source>
        <dbReference type="ARBA" id="ARBA00022723"/>
    </source>
</evidence>
<name>F1YQJ4_9PROT</name>
<feature type="domain" description="IspG TIM-barrel" evidence="9">
    <location>
        <begin position="33"/>
        <end position="273"/>
    </location>
</feature>
<dbReference type="EC" id="1.17.7.3" evidence="7"/>
<sequence>MAEHGSFPQLSFSTKGCKMSGYRPYQHIERRKSRQIHVGKVAVGGDAPISVQTMTNTLTTDAQATIEQIRRAEMAGVDIVRVSCPDEESTKALEEIVKEVNVPIVADIHFHYKRAIEAAKAGAACLRINPGNIGSAERVREVVKAAKDYGCSIRIGVNAGSLEKHLLEKYGEPNPDALVESALEHAKILEDHDFREFKISVKASDVFMAVAAYQQLADACDYPLHIGITEAGSKRAGTVKSSIGLGNLLWAGVGDTMRVSLSAAPEEEVLVGWDILKSLGLRHRGVKIISCPSCARQGFNVVETVQTLEDRLAHIKTPLTLSIIGCVVNGPGEALLTDLGVTGGGSGRHMVYAGGKQDHTVPAADMIEHVVELVEERVAAIQAEEAKEKQEGKAQELPDMASAN</sequence>
<feature type="compositionally biased region" description="Basic and acidic residues" evidence="8">
    <location>
        <begin position="384"/>
        <end position="396"/>
    </location>
</feature>
<comment type="similarity">
    <text evidence="7">Belongs to the IspG family.</text>
</comment>
<comment type="caution">
    <text evidence="11">The sequence shown here is derived from an EMBL/GenBank/DDBJ whole genome shotgun (WGS) entry which is preliminary data.</text>
</comment>
<evidence type="ECO:0000259" key="9">
    <source>
        <dbReference type="Pfam" id="PF04551"/>
    </source>
</evidence>
<dbReference type="InterPro" id="IPR058578">
    <property type="entry name" value="IspG_TIM"/>
</dbReference>
<evidence type="ECO:0000256" key="1">
    <source>
        <dbReference type="ARBA" id="ARBA00022485"/>
    </source>
</evidence>
<keyword evidence="2 7" id="KW-0479">Metal-binding</keyword>
<keyword evidence="4 7" id="KW-0408">Iron</keyword>
<dbReference type="GO" id="GO:0019288">
    <property type="term" value="P:isopentenyl diphosphate biosynthetic process, methylerythritol 4-phosphate pathway"/>
    <property type="evidence" value="ECO:0007669"/>
    <property type="project" value="UniProtKB-UniRule"/>
</dbReference>
<protein>
    <recommendedName>
        <fullName evidence="7">4-hydroxy-3-methylbut-2-en-1-yl diphosphate synthase (flavodoxin)</fullName>
        <ecNumber evidence="7">1.17.7.3</ecNumber>
    </recommendedName>
    <alternativeName>
        <fullName evidence="7">1-hydroxy-2-methyl-2-(E)-butenyl 4-diphosphate synthase</fullName>
    </alternativeName>
</protein>
<accession>F1YQJ4</accession>
<dbReference type="Proteomes" id="UP000018454">
    <property type="component" value="Unassembled WGS sequence"/>
</dbReference>
<dbReference type="FunFam" id="3.20.20.20:FF:000001">
    <property type="entry name" value="4-hydroxy-3-methylbut-2-en-1-yl diphosphate synthase (flavodoxin)"/>
    <property type="match status" value="1"/>
</dbReference>
<dbReference type="SUPFAM" id="SSF51412">
    <property type="entry name" value="Inosine monophosphate dehydrogenase (IMPDH)"/>
    <property type="match status" value="1"/>
</dbReference>
<evidence type="ECO:0000313" key="11">
    <source>
        <dbReference type="EMBL" id="EGE48879.1"/>
    </source>
</evidence>
<dbReference type="InterPro" id="IPR045854">
    <property type="entry name" value="NO2/SO3_Rdtase_4Fe4S_sf"/>
</dbReference>
<comment type="function">
    <text evidence="7">Converts 2C-methyl-D-erythritol 2,4-cyclodiphosphate (ME-2,4cPP) into 1-hydroxy-2-methyl-2-(E)-butenyl 4-diphosphate.</text>
</comment>
<dbReference type="NCBIfam" id="TIGR00612">
    <property type="entry name" value="ispG_gcpE"/>
    <property type="match status" value="1"/>
</dbReference>
<dbReference type="PIRSF" id="PIRSF004640">
    <property type="entry name" value="IspG"/>
    <property type="match status" value="1"/>
</dbReference>
<dbReference type="Pfam" id="PF26540">
    <property type="entry name" value="GcpE_C"/>
    <property type="match status" value="1"/>
</dbReference>
<feature type="binding site" evidence="7">
    <location>
        <position position="326"/>
    </location>
    <ligand>
        <name>[4Fe-4S] cluster</name>
        <dbReference type="ChEBI" id="CHEBI:49883"/>
    </ligand>
</feature>
<dbReference type="InterPro" id="IPR004588">
    <property type="entry name" value="IspG_bac-typ"/>
</dbReference>
<feature type="region of interest" description="Disordered" evidence="8">
    <location>
        <begin position="384"/>
        <end position="404"/>
    </location>
</feature>
<keyword evidence="5 7" id="KW-0411">Iron-sulfur</keyword>
<evidence type="ECO:0000256" key="7">
    <source>
        <dbReference type="HAMAP-Rule" id="MF_00159"/>
    </source>
</evidence>
<dbReference type="UniPathway" id="UPA00056">
    <property type="reaction ID" value="UER00096"/>
</dbReference>
<comment type="catalytic activity">
    <reaction evidence="7">
        <text>(2E)-4-hydroxy-3-methylbut-2-enyl diphosphate + oxidized [flavodoxin] + H2O + 2 H(+) = 2-C-methyl-D-erythritol 2,4-cyclic diphosphate + reduced [flavodoxin]</text>
        <dbReference type="Rhea" id="RHEA:43604"/>
        <dbReference type="Rhea" id="RHEA-COMP:10622"/>
        <dbReference type="Rhea" id="RHEA-COMP:10623"/>
        <dbReference type="ChEBI" id="CHEBI:15377"/>
        <dbReference type="ChEBI" id="CHEBI:15378"/>
        <dbReference type="ChEBI" id="CHEBI:57618"/>
        <dbReference type="ChEBI" id="CHEBI:58210"/>
        <dbReference type="ChEBI" id="CHEBI:58483"/>
        <dbReference type="ChEBI" id="CHEBI:128753"/>
        <dbReference type="EC" id="1.17.7.3"/>
    </reaction>
</comment>
<dbReference type="Gene3D" id="3.30.413.10">
    <property type="entry name" value="Sulfite Reductase Hemoprotein, domain 1"/>
    <property type="match status" value="1"/>
</dbReference>
<feature type="binding site" evidence="7">
    <location>
        <position position="333"/>
    </location>
    <ligand>
        <name>[4Fe-4S] cluster</name>
        <dbReference type="ChEBI" id="CHEBI:49883"/>
    </ligand>
</feature>
<dbReference type="GO" id="GO:0141197">
    <property type="term" value="F:4-hydroxy-3-methylbut-2-enyl-diphosphate synthase activity (flavodoxin)"/>
    <property type="evidence" value="ECO:0007669"/>
    <property type="project" value="UniProtKB-EC"/>
</dbReference>
<dbReference type="GO" id="GO:0005506">
    <property type="term" value="F:iron ion binding"/>
    <property type="evidence" value="ECO:0007669"/>
    <property type="project" value="InterPro"/>
</dbReference>
<dbReference type="GO" id="GO:0046429">
    <property type="term" value="F:4-hydroxy-3-methylbut-2-en-1-yl diphosphate synthase activity (ferredoxin)"/>
    <property type="evidence" value="ECO:0007669"/>
    <property type="project" value="UniProtKB-UniRule"/>
</dbReference>
<evidence type="ECO:0000256" key="3">
    <source>
        <dbReference type="ARBA" id="ARBA00023002"/>
    </source>
</evidence>
<dbReference type="EMBL" id="AEUP01000004">
    <property type="protein sequence ID" value="EGE48879.1"/>
    <property type="molecule type" value="Genomic_DNA"/>
</dbReference>
<gene>
    <name evidence="7 11" type="primary">ispG</name>
    <name evidence="11" type="ORF">APO_0159</name>
</gene>
<evidence type="ECO:0000256" key="5">
    <source>
        <dbReference type="ARBA" id="ARBA00023014"/>
    </source>
</evidence>
<comment type="cofactor">
    <cofactor evidence="7">
        <name>[4Fe-4S] cluster</name>
        <dbReference type="ChEBI" id="CHEBI:49883"/>
    </cofactor>
    <text evidence="7">Binds 1 [4Fe-4S] cluster.</text>
</comment>
<dbReference type="PANTHER" id="PTHR30454">
    <property type="entry name" value="4-HYDROXY-3-METHYLBUT-2-EN-1-YL DIPHOSPHATE SYNTHASE"/>
    <property type="match status" value="1"/>
</dbReference>
<dbReference type="InterPro" id="IPR058579">
    <property type="entry name" value="IspG_C"/>
</dbReference>
<dbReference type="PANTHER" id="PTHR30454:SF0">
    <property type="entry name" value="4-HYDROXY-3-METHYLBUT-2-EN-1-YL DIPHOSPHATE SYNTHASE (FERREDOXIN), CHLOROPLASTIC"/>
    <property type="match status" value="1"/>
</dbReference>
<feature type="binding site" evidence="7">
    <location>
        <position position="294"/>
    </location>
    <ligand>
        <name>[4Fe-4S] cluster</name>
        <dbReference type="ChEBI" id="CHEBI:49883"/>
    </ligand>
</feature>
<comment type="pathway">
    <text evidence="7">Isoprenoid biosynthesis; isopentenyl diphosphate biosynthesis via DXP pathway; isopentenyl diphosphate from 1-deoxy-D-xylulose 5-phosphate: step 5/6.</text>
</comment>
<evidence type="ECO:0000256" key="8">
    <source>
        <dbReference type="SAM" id="MobiDB-lite"/>
    </source>
</evidence>
<dbReference type="AlphaFoldDB" id="F1YQJ4"/>
<evidence type="ECO:0000259" key="10">
    <source>
        <dbReference type="Pfam" id="PF26540"/>
    </source>
</evidence>
<keyword evidence="3 7" id="KW-0560">Oxidoreductase</keyword>
<keyword evidence="6 7" id="KW-0414">Isoprene biosynthesis</keyword>
<evidence type="ECO:0000313" key="12">
    <source>
        <dbReference type="Proteomes" id="UP000018454"/>
    </source>
</evidence>
<feature type="domain" description="IspG C-terminal" evidence="10">
    <location>
        <begin position="287"/>
        <end position="375"/>
    </location>
</feature>
<feature type="binding site" evidence="7">
    <location>
        <position position="291"/>
    </location>
    <ligand>
        <name>[4Fe-4S] cluster</name>
        <dbReference type="ChEBI" id="CHEBI:49883"/>
    </ligand>
</feature>
<dbReference type="GO" id="GO:0051539">
    <property type="term" value="F:4 iron, 4 sulfur cluster binding"/>
    <property type="evidence" value="ECO:0007669"/>
    <property type="project" value="UniProtKB-UniRule"/>
</dbReference>
<dbReference type="SUPFAM" id="SSF56014">
    <property type="entry name" value="Nitrite and sulphite reductase 4Fe-4S domain-like"/>
    <property type="match status" value="1"/>
</dbReference>
<dbReference type="GO" id="GO:0016114">
    <property type="term" value="P:terpenoid biosynthetic process"/>
    <property type="evidence" value="ECO:0007669"/>
    <property type="project" value="InterPro"/>
</dbReference>
<dbReference type="Gene3D" id="3.20.20.20">
    <property type="entry name" value="Dihydropteroate synthase-like"/>
    <property type="match status" value="1"/>
</dbReference>
<dbReference type="NCBIfam" id="NF001540">
    <property type="entry name" value="PRK00366.1"/>
    <property type="match status" value="1"/>
</dbReference>
<dbReference type="InterPro" id="IPR016425">
    <property type="entry name" value="IspG_bac"/>
</dbReference>
<evidence type="ECO:0000256" key="6">
    <source>
        <dbReference type="ARBA" id="ARBA00023229"/>
    </source>
</evidence>
<dbReference type="Pfam" id="PF04551">
    <property type="entry name" value="GcpE"/>
    <property type="match status" value="1"/>
</dbReference>
<dbReference type="InterPro" id="IPR011005">
    <property type="entry name" value="Dihydropteroate_synth-like_sf"/>
</dbReference>
<evidence type="ECO:0000256" key="4">
    <source>
        <dbReference type="ARBA" id="ARBA00023004"/>
    </source>
</evidence>
<proteinExistence type="inferred from homology"/>
<keyword evidence="1 7" id="KW-0004">4Fe-4S</keyword>
<dbReference type="HAMAP" id="MF_00159">
    <property type="entry name" value="IspG"/>
    <property type="match status" value="1"/>
</dbReference>
<organism evidence="11 12">
    <name type="scientific">Acetobacter pomorum DM001</name>
    <dbReference type="NCBI Taxonomy" id="945681"/>
    <lineage>
        <taxon>Bacteria</taxon>
        <taxon>Pseudomonadati</taxon>
        <taxon>Pseudomonadota</taxon>
        <taxon>Alphaproteobacteria</taxon>
        <taxon>Acetobacterales</taxon>
        <taxon>Acetobacteraceae</taxon>
        <taxon>Acetobacter</taxon>
    </lineage>
</organism>